<dbReference type="PANTHER" id="PTHR33452">
    <property type="entry name" value="OXIDOREDUCTASE CATD-RELATED"/>
    <property type="match status" value="1"/>
</dbReference>
<evidence type="ECO:0000313" key="9">
    <source>
        <dbReference type="Proteomes" id="UP000026682"/>
    </source>
</evidence>
<gene>
    <name evidence="8" type="ORF">L497_2910</name>
</gene>
<dbReference type="PATRIC" id="fig|1331206.3.peg.3207"/>
<keyword evidence="6 7" id="KW-0472">Membrane</keyword>
<dbReference type="PANTHER" id="PTHR33452:SF1">
    <property type="entry name" value="INNER MEMBRANE PROTEIN YPHA-RELATED"/>
    <property type="match status" value="1"/>
</dbReference>
<comment type="caution">
    <text evidence="8">The sequence shown here is derived from an EMBL/GenBank/DDBJ whole genome shotgun (WGS) entry which is preliminary data.</text>
</comment>
<evidence type="ECO:0000256" key="5">
    <source>
        <dbReference type="ARBA" id="ARBA00022989"/>
    </source>
</evidence>
<dbReference type="AlphaFoldDB" id="A0A158M0X0"/>
<comment type="similarity">
    <text evidence="2">Belongs to the DoxX family.</text>
</comment>
<organism evidence="8 9">
    <name type="scientific">Bordetella holmesii CDC-H585-BH</name>
    <dbReference type="NCBI Taxonomy" id="1331206"/>
    <lineage>
        <taxon>Bacteria</taxon>
        <taxon>Pseudomonadati</taxon>
        <taxon>Pseudomonadota</taxon>
        <taxon>Betaproteobacteria</taxon>
        <taxon>Burkholderiales</taxon>
        <taxon>Alcaligenaceae</taxon>
        <taxon>Bordetella</taxon>
    </lineage>
</organism>
<dbReference type="InterPro" id="IPR032808">
    <property type="entry name" value="DoxX"/>
</dbReference>
<evidence type="ECO:0000256" key="7">
    <source>
        <dbReference type="SAM" id="Phobius"/>
    </source>
</evidence>
<evidence type="ECO:0000256" key="6">
    <source>
        <dbReference type="ARBA" id="ARBA00023136"/>
    </source>
</evidence>
<protein>
    <submittedName>
        <fullName evidence="8">DoxX family protein</fullName>
    </submittedName>
</protein>
<dbReference type="InterPro" id="IPR051907">
    <property type="entry name" value="DoxX-like_oxidoreductase"/>
</dbReference>
<sequence length="159" mass="17557">MSFGNFLRARQLEPALALLLLRLWTGLEFARAGWTKLSGGLQAPAWFRGLDFPVPHVWLPANLNWVSAGVLELALGVALIVGLCTRWAAAALIYIVFVAVYSVHFDLGWAGWNQIETDEGLGFKVPLMLALMLFALFACGAGDWSLDRRLGRCRQRRGG</sequence>
<evidence type="ECO:0000313" key="8">
    <source>
        <dbReference type="EMBL" id="KAK87431.1"/>
    </source>
</evidence>
<dbReference type="EMBL" id="JFZZ01000136">
    <property type="protein sequence ID" value="KAK87431.1"/>
    <property type="molecule type" value="Genomic_DNA"/>
</dbReference>
<reference evidence="8 9" key="1">
    <citation type="submission" date="2014-03" db="EMBL/GenBank/DDBJ databases">
        <title>Genome sequence of Bordetella holmseii.</title>
        <authorList>
            <person name="Harvill E."/>
            <person name="Goodfield L.L."/>
            <person name="Ivanov Y."/>
            <person name="Meyer J.A."/>
            <person name="Newth C."/>
            <person name="Cassiday P."/>
            <person name="Tondella M.L."/>
            <person name="Liao P."/>
            <person name="Zimmerman J."/>
            <person name="Meert K."/>
            <person name="Wessel D."/>
            <person name="Berger J."/>
            <person name="Dean J.M."/>
            <person name="Holubkov R."/>
            <person name="Burr J."/>
            <person name="Liu T."/>
            <person name="Brinkac L.M."/>
            <person name="Sanka R."/>
            <person name="Kim M."/>
            <person name="Losada L."/>
        </authorList>
    </citation>
    <scope>NUCLEOTIDE SEQUENCE [LARGE SCALE GENOMIC DNA]</scope>
    <source>
        <strain evidence="8 9">CDC-H585-BH</strain>
    </source>
</reference>
<evidence type="ECO:0000256" key="4">
    <source>
        <dbReference type="ARBA" id="ARBA00022692"/>
    </source>
</evidence>
<dbReference type="Proteomes" id="UP000026682">
    <property type="component" value="Unassembled WGS sequence"/>
</dbReference>
<keyword evidence="4 7" id="KW-0812">Transmembrane</keyword>
<name>A0A158M0X0_9BORD</name>
<comment type="subcellular location">
    <subcellularLocation>
        <location evidence="1">Cell membrane</location>
        <topology evidence="1">Multi-pass membrane protein</topology>
    </subcellularLocation>
</comment>
<dbReference type="GO" id="GO:0005886">
    <property type="term" value="C:plasma membrane"/>
    <property type="evidence" value="ECO:0007669"/>
    <property type="project" value="UniProtKB-SubCell"/>
</dbReference>
<accession>A0A158M0X0</accession>
<dbReference type="RefSeq" id="WP_005016929.1">
    <property type="nucleotide sequence ID" value="NZ_JFZZ01000136.1"/>
</dbReference>
<dbReference type="STRING" id="35814.BBB42_17375"/>
<feature type="transmembrane region" description="Helical" evidence="7">
    <location>
        <begin position="87"/>
        <end position="105"/>
    </location>
</feature>
<evidence type="ECO:0000256" key="1">
    <source>
        <dbReference type="ARBA" id="ARBA00004651"/>
    </source>
</evidence>
<dbReference type="GeneID" id="93121925"/>
<feature type="transmembrane region" description="Helical" evidence="7">
    <location>
        <begin position="125"/>
        <end position="146"/>
    </location>
</feature>
<keyword evidence="3" id="KW-1003">Cell membrane</keyword>
<proteinExistence type="inferred from homology"/>
<dbReference type="Pfam" id="PF07681">
    <property type="entry name" value="DoxX"/>
    <property type="match status" value="1"/>
</dbReference>
<feature type="transmembrane region" description="Helical" evidence="7">
    <location>
        <begin position="56"/>
        <end position="80"/>
    </location>
</feature>
<evidence type="ECO:0000256" key="2">
    <source>
        <dbReference type="ARBA" id="ARBA00006679"/>
    </source>
</evidence>
<evidence type="ECO:0000256" key="3">
    <source>
        <dbReference type="ARBA" id="ARBA00022475"/>
    </source>
</evidence>
<keyword evidence="5 7" id="KW-1133">Transmembrane helix</keyword>